<gene>
    <name evidence="1" type="ORF">CEURO_LOCUS6867</name>
</gene>
<organism evidence="1 2">
    <name type="scientific">Cuscuta europaea</name>
    <name type="common">European dodder</name>
    <dbReference type="NCBI Taxonomy" id="41803"/>
    <lineage>
        <taxon>Eukaryota</taxon>
        <taxon>Viridiplantae</taxon>
        <taxon>Streptophyta</taxon>
        <taxon>Embryophyta</taxon>
        <taxon>Tracheophyta</taxon>
        <taxon>Spermatophyta</taxon>
        <taxon>Magnoliopsida</taxon>
        <taxon>eudicotyledons</taxon>
        <taxon>Gunneridae</taxon>
        <taxon>Pentapetalae</taxon>
        <taxon>asterids</taxon>
        <taxon>lamiids</taxon>
        <taxon>Solanales</taxon>
        <taxon>Convolvulaceae</taxon>
        <taxon>Cuscuteae</taxon>
        <taxon>Cuscuta</taxon>
        <taxon>Cuscuta subgen. Cuscuta</taxon>
    </lineage>
</organism>
<protein>
    <submittedName>
        <fullName evidence="1">Uncharacterized protein</fullName>
    </submittedName>
</protein>
<proteinExistence type="predicted"/>
<sequence>MVIIGGVNYERISVARTLINNPDDVSIKLHNLIGFKGEEIEIVWSNSHVWIMGYTESNRAWFSDRISLKRRILGMGVEEIKLDDKKGTLYVKLSKQATRKIDPTRTVLVQELLDQQSPSSLPNHTKYGGSGATQKRINALTYGVN</sequence>
<accession>A0A9P0YXE8</accession>
<name>A0A9P0YXE8_CUSEU</name>
<comment type="caution">
    <text evidence="1">The sequence shown here is derived from an EMBL/GenBank/DDBJ whole genome shotgun (WGS) entry which is preliminary data.</text>
</comment>
<feature type="non-terminal residue" evidence="1">
    <location>
        <position position="145"/>
    </location>
</feature>
<dbReference type="AlphaFoldDB" id="A0A9P0YXE8"/>
<evidence type="ECO:0000313" key="2">
    <source>
        <dbReference type="Proteomes" id="UP001152484"/>
    </source>
</evidence>
<evidence type="ECO:0000313" key="1">
    <source>
        <dbReference type="EMBL" id="CAH9078643.1"/>
    </source>
</evidence>
<dbReference type="Proteomes" id="UP001152484">
    <property type="component" value="Unassembled WGS sequence"/>
</dbReference>
<dbReference type="EMBL" id="CAMAPE010000010">
    <property type="protein sequence ID" value="CAH9078643.1"/>
    <property type="molecule type" value="Genomic_DNA"/>
</dbReference>
<keyword evidence="2" id="KW-1185">Reference proteome</keyword>
<reference evidence="1" key="1">
    <citation type="submission" date="2022-07" db="EMBL/GenBank/DDBJ databases">
        <authorList>
            <person name="Macas J."/>
            <person name="Novak P."/>
            <person name="Neumann P."/>
        </authorList>
    </citation>
    <scope>NUCLEOTIDE SEQUENCE</scope>
</reference>